<dbReference type="EMBL" id="JAAHFQ010000036">
    <property type="protein sequence ID" value="NER26566.1"/>
    <property type="molecule type" value="Genomic_DNA"/>
</dbReference>
<comment type="caution">
    <text evidence="4">The sequence shown here is derived from an EMBL/GenBank/DDBJ whole genome shotgun (WGS) entry which is preliminary data.</text>
</comment>
<protein>
    <submittedName>
        <fullName evidence="4">Histidine phosphatase family protein</fullName>
    </submittedName>
</protein>
<dbReference type="PANTHER" id="PTHR48100:SF10">
    <property type="entry name" value="2-CARBOXY-D-ARABINITOL-1-PHOSPHATASE-RELATED"/>
    <property type="match status" value="1"/>
</dbReference>
<feature type="active site" description="Proton donor/acceptor" evidence="1">
    <location>
        <position position="96"/>
    </location>
</feature>
<feature type="binding site" evidence="2">
    <location>
        <position position="67"/>
    </location>
    <ligand>
        <name>substrate</name>
    </ligand>
</feature>
<dbReference type="InterPro" id="IPR050275">
    <property type="entry name" value="PGM_Phosphatase"/>
</dbReference>
<dbReference type="Pfam" id="PF00300">
    <property type="entry name" value="His_Phos_1"/>
    <property type="match status" value="2"/>
</dbReference>
<evidence type="ECO:0000256" key="3">
    <source>
        <dbReference type="PIRSR" id="PIRSR613078-3"/>
    </source>
</evidence>
<dbReference type="PANTHER" id="PTHR48100">
    <property type="entry name" value="BROAD-SPECIFICITY PHOSPHATASE YOR283W-RELATED"/>
    <property type="match status" value="1"/>
</dbReference>
<dbReference type="SUPFAM" id="SSF53254">
    <property type="entry name" value="Phosphoglycerate mutase-like"/>
    <property type="match status" value="1"/>
</dbReference>
<organism evidence="4">
    <name type="scientific">Symploca sp. SIO1C4</name>
    <dbReference type="NCBI Taxonomy" id="2607765"/>
    <lineage>
        <taxon>Bacteria</taxon>
        <taxon>Bacillati</taxon>
        <taxon>Cyanobacteriota</taxon>
        <taxon>Cyanophyceae</taxon>
        <taxon>Coleofasciculales</taxon>
        <taxon>Coleofasciculaceae</taxon>
        <taxon>Symploca</taxon>
    </lineage>
</organism>
<accession>A0A6B3MYQ6</accession>
<proteinExistence type="predicted"/>
<dbReference type="InterPro" id="IPR029033">
    <property type="entry name" value="His_PPase_superfam"/>
</dbReference>
<dbReference type="CDD" id="cd07067">
    <property type="entry name" value="HP_PGM_like"/>
    <property type="match status" value="1"/>
</dbReference>
<feature type="site" description="Transition state stabilizer" evidence="3">
    <location>
        <position position="197"/>
    </location>
</feature>
<evidence type="ECO:0000256" key="2">
    <source>
        <dbReference type="PIRSR" id="PIRSR613078-2"/>
    </source>
</evidence>
<dbReference type="Gene3D" id="3.40.50.1240">
    <property type="entry name" value="Phosphoglycerate mutase-like"/>
    <property type="match status" value="1"/>
</dbReference>
<reference evidence="4" key="1">
    <citation type="submission" date="2019-11" db="EMBL/GenBank/DDBJ databases">
        <title>Genomic insights into an expanded diversity of filamentous marine cyanobacteria reveals the extraordinary biosynthetic potential of Moorea and Okeania.</title>
        <authorList>
            <person name="Ferreira Leao T."/>
            <person name="Wang M."/>
            <person name="Moss N."/>
            <person name="Da Silva R."/>
            <person name="Sanders J."/>
            <person name="Nurk S."/>
            <person name="Gurevich A."/>
            <person name="Humphrey G."/>
            <person name="Reher R."/>
            <person name="Zhu Q."/>
            <person name="Belda-Ferre P."/>
            <person name="Glukhov E."/>
            <person name="Rex R."/>
            <person name="Dorrestein P.C."/>
            <person name="Knight R."/>
            <person name="Pevzner P."/>
            <person name="Gerwick W.H."/>
            <person name="Gerwick L."/>
        </authorList>
    </citation>
    <scope>NUCLEOTIDE SEQUENCE</scope>
    <source>
        <strain evidence="4">SIO1C4</strain>
    </source>
</reference>
<dbReference type="SMART" id="SM00855">
    <property type="entry name" value="PGAM"/>
    <property type="match status" value="1"/>
</dbReference>
<dbReference type="GO" id="GO:0016791">
    <property type="term" value="F:phosphatase activity"/>
    <property type="evidence" value="ECO:0007669"/>
    <property type="project" value="TreeGrafter"/>
</dbReference>
<evidence type="ECO:0000256" key="1">
    <source>
        <dbReference type="PIRSR" id="PIRSR613078-1"/>
    </source>
</evidence>
<dbReference type="InterPro" id="IPR013078">
    <property type="entry name" value="His_Pase_superF_clade-1"/>
</dbReference>
<dbReference type="AlphaFoldDB" id="A0A6B3MYQ6"/>
<name>A0A6B3MYQ6_9CYAN</name>
<feature type="active site" description="Tele-phosphohistidine intermediate" evidence="1">
    <location>
        <position position="17"/>
    </location>
</feature>
<dbReference type="PROSITE" id="PS00175">
    <property type="entry name" value="PG_MUTASE"/>
    <property type="match status" value="1"/>
</dbReference>
<sequence>MFSPLNHDHTRVILLRHGQSTYNALGLYQGSSDRPILTDLGYQQARLTGAFLKHITFDAIYSSPLKRTQETAKEVLKMINSTVNFQTIQIMPQLRETELPLWQGLPFQQVREQFPQQYRCWKQRPHEFYMEVSSVEPKEIKASVSLTQTVQLPSQNQQQLATKLDFFPALDLYERIRKFWQEILPRHIGQTILIVSHGGTNRALISTALGISPAHYHSIEQSNCALSVLNFPKSRLEFATLETMNHASHIGEHLPNHKEGLRLFLIPSTSRNRQQLQHLAQLLKDETIDFSISSELDNSDGITSQVLQNHPLTVQLQVLRQDFLELWQKKIKARNCSKFHKSITGLVVASDRILQRFLGKVFTIKSERIYCFTLQPETLTIVHYPNTEHPPILQAMNLVNLEF</sequence>
<evidence type="ECO:0000313" key="4">
    <source>
        <dbReference type="EMBL" id="NER26566.1"/>
    </source>
</evidence>
<feature type="binding site" evidence="2">
    <location>
        <begin position="16"/>
        <end position="23"/>
    </location>
    <ligand>
        <name>substrate</name>
    </ligand>
</feature>
<dbReference type="InterPro" id="IPR001345">
    <property type="entry name" value="PG/BPGM_mutase_AS"/>
</dbReference>
<gene>
    <name evidence="4" type="ORF">F6J89_02775</name>
</gene>